<reference evidence="1 2" key="1">
    <citation type="journal article" date="2014" name="Genome Announc.">
        <title>Draft Genome Sequence of Lutibaculum baratangense Strain AMV1T, Isolated from a Mud Volcano in Andamans, India.</title>
        <authorList>
            <person name="Singh A."/>
            <person name="Sreenivas A."/>
            <person name="Sathyanarayana Reddy G."/>
            <person name="Pinnaka A.K."/>
            <person name="Shivaji S."/>
        </authorList>
    </citation>
    <scope>NUCLEOTIDE SEQUENCE [LARGE SCALE GENOMIC DNA]</scope>
    <source>
        <strain evidence="1 2">AMV1</strain>
    </source>
</reference>
<dbReference type="STRING" id="631454.N177_1912"/>
<dbReference type="Proteomes" id="UP000017819">
    <property type="component" value="Unassembled WGS sequence"/>
</dbReference>
<dbReference type="AlphaFoldDB" id="V4RPX5"/>
<dbReference type="EMBL" id="AWXZ01000024">
    <property type="protein sequence ID" value="ESR25240.1"/>
    <property type="molecule type" value="Genomic_DNA"/>
</dbReference>
<accession>V4RPX5</accession>
<keyword evidence="2" id="KW-1185">Reference proteome</keyword>
<gene>
    <name evidence="1" type="ORF">N177_1912</name>
</gene>
<dbReference type="InterPro" id="IPR029063">
    <property type="entry name" value="SAM-dependent_MTases_sf"/>
</dbReference>
<dbReference type="eggNOG" id="COG2226">
    <property type="taxonomic scope" value="Bacteria"/>
</dbReference>
<comment type="caution">
    <text evidence="1">The sequence shown here is derived from an EMBL/GenBank/DDBJ whole genome shotgun (WGS) entry which is preliminary data.</text>
</comment>
<evidence type="ECO:0000313" key="2">
    <source>
        <dbReference type="Proteomes" id="UP000017819"/>
    </source>
</evidence>
<name>V4RPX5_9HYPH</name>
<dbReference type="OrthoDB" id="9800454at2"/>
<protein>
    <recommendedName>
        <fullName evidence="3">Methyltransferase domain-containing protein</fullName>
    </recommendedName>
</protein>
<dbReference type="Gene3D" id="3.40.50.150">
    <property type="entry name" value="Vaccinia Virus protein VP39"/>
    <property type="match status" value="1"/>
</dbReference>
<dbReference type="RefSeq" id="WP_023432052.1">
    <property type="nucleotide sequence ID" value="NZ_AWXZ01000024.1"/>
</dbReference>
<evidence type="ECO:0008006" key="3">
    <source>
        <dbReference type="Google" id="ProtNLM"/>
    </source>
</evidence>
<dbReference type="SUPFAM" id="SSF53335">
    <property type="entry name" value="S-adenosyl-L-methionine-dependent methyltransferases"/>
    <property type="match status" value="1"/>
</dbReference>
<sequence>MAQATNKELLRFYQARISQYGFGYEAMWGDTARWKSQERFRPLTLLPIEARDVIVDIGCGTGDLAPFMKAAGKDITYIGVEAVPQFASRAREVTGCEVVELDAFRHIEALPAADWYVTFGTLNKSWSVADLDGEDDPARIHGLLERLFAKARKGIAASFVTDVVEYRKPDVANIDPAATAACLKRMTPHFVIYHGYSFYEFFAGAWRGQRR</sequence>
<organism evidence="1 2">
    <name type="scientific">Lutibaculum baratangense AMV1</name>
    <dbReference type="NCBI Taxonomy" id="631454"/>
    <lineage>
        <taxon>Bacteria</taxon>
        <taxon>Pseudomonadati</taxon>
        <taxon>Pseudomonadota</taxon>
        <taxon>Alphaproteobacteria</taxon>
        <taxon>Hyphomicrobiales</taxon>
        <taxon>Tepidamorphaceae</taxon>
        <taxon>Lutibaculum</taxon>
    </lineage>
</organism>
<evidence type="ECO:0000313" key="1">
    <source>
        <dbReference type="EMBL" id="ESR25240.1"/>
    </source>
</evidence>
<proteinExistence type="predicted"/>